<reference evidence="2" key="1">
    <citation type="submission" date="2016-12" db="EMBL/GenBank/DDBJ databases">
        <authorList>
            <person name="Brunel B."/>
        </authorList>
    </citation>
    <scope>NUCLEOTIDE SEQUENCE [LARGE SCALE GENOMIC DNA]</scope>
</reference>
<gene>
    <name evidence="1" type="ORF">BQ8482_490016</name>
</gene>
<evidence type="ECO:0000313" key="1">
    <source>
        <dbReference type="EMBL" id="SJM34678.1"/>
    </source>
</evidence>
<sequence length="125" mass="13455">MIEVDASLRTRLFSSVEELERVTTKIASVDVDAVILAISERVRALADRKVRHVSAGLDLPSRRTELQILHNAVATCLAALGRSSEPHPAKLLLPAATIGAVRTMVEQRSGIVTRARCARGGRGCC</sequence>
<dbReference type="AlphaFoldDB" id="A0A2P9AU32"/>
<protein>
    <submittedName>
        <fullName evidence="1">Uncharacterized protein</fullName>
    </submittedName>
</protein>
<proteinExistence type="predicted"/>
<dbReference type="Proteomes" id="UP000245698">
    <property type="component" value="Unassembled WGS sequence"/>
</dbReference>
<dbReference type="EMBL" id="FUIG01000058">
    <property type="protein sequence ID" value="SJM34678.1"/>
    <property type="molecule type" value="Genomic_DNA"/>
</dbReference>
<accession>A0A2P9AU32</accession>
<evidence type="ECO:0000313" key="2">
    <source>
        <dbReference type="Proteomes" id="UP000245698"/>
    </source>
</evidence>
<keyword evidence="2" id="KW-1185">Reference proteome</keyword>
<organism evidence="1 2">
    <name type="scientific">Mesorhizobium delmotii</name>
    <dbReference type="NCBI Taxonomy" id="1631247"/>
    <lineage>
        <taxon>Bacteria</taxon>
        <taxon>Pseudomonadati</taxon>
        <taxon>Pseudomonadota</taxon>
        <taxon>Alphaproteobacteria</taxon>
        <taxon>Hyphomicrobiales</taxon>
        <taxon>Phyllobacteriaceae</taxon>
        <taxon>Mesorhizobium</taxon>
    </lineage>
</organism>
<name>A0A2P9AU32_9HYPH</name>